<keyword evidence="5" id="KW-0862">Zinc</keyword>
<name>A0A0N8GG02_9HYPH</name>
<dbReference type="FunFam" id="3.40.50.10490:FF:000011">
    <property type="entry name" value="Arabinose 5-phosphate isomerase"/>
    <property type="match status" value="1"/>
</dbReference>
<dbReference type="PANTHER" id="PTHR42745">
    <property type="match status" value="1"/>
</dbReference>
<evidence type="ECO:0000259" key="8">
    <source>
        <dbReference type="PROSITE" id="PS51371"/>
    </source>
</evidence>
<dbReference type="InterPro" id="IPR050986">
    <property type="entry name" value="GutQ/KpsF_isomerases"/>
</dbReference>
<dbReference type="STRING" id="665126.ABB55_08645"/>
<evidence type="ECO:0000256" key="1">
    <source>
        <dbReference type="ARBA" id="ARBA00008165"/>
    </source>
</evidence>
<keyword evidence="11" id="KW-1185">Reference proteome</keyword>
<gene>
    <name evidence="10" type="ORF">ABB55_08645</name>
</gene>
<dbReference type="GO" id="GO:0019146">
    <property type="term" value="F:arabinose-5-phosphate isomerase activity"/>
    <property type="evidence" value="ECO:0007669"/>
    <property type="project" value="UniProtKB-ARBA"/>
</dbReference>
<feature type="site" description="Catalytically relevant" evidence="6">
    <location>
        <position position="165"/>
    </location>
</feature>
<evidence type="ECO:0000256" key="2">
    <source>
        <dbReference type="ARBA" id="ARBA00022737"/>
    </source>
</evidence>
<reference evidence="10 11" key="1">
    <citation type="submission" date="2015-09" db="EMBL/GenBank/DDBJ databases">
        <authorList>
            <consortium name="Swine Surveillance"/>
        </authorList>
    </citation>
    <scope>NUCLEOTIDE SEQUENCE [LARGE SCALE GENOMIC DNA]</scope>
    <source>
        <strain evidence="10 11">16</strain>
    </source>
</reference>
<evidence type="ECO:0000256" key="5">
    <source>
        <dbReference type="PIRSR" id="PIRSR004692-2"/>
    </source>
</evidence>
<dbReference type="PROSITE" id="PS51371">
    <property type="entry name" value="CBS"/>
    <property type="match status" value="2"/>
</dbReference>
<dbReference type="Proteomes" id="UP000048984">
    <property type="component" value="Unassembled WGS sequence"/>
</dbReference>
<feature type="site" description="Catalytically relevant" evidence="6">
    <location>
        <position position="124"/>
    </location>
</feature>
<feature type="domain" description="CBS" evidence="8">
    <location>
        <begin position="287"/>
        <end position="338"/>
    </location>
</feature>
<dbReference type="InterPro" id="IPR000644">
    <property type="entry name" value="CBS_dom"/>
</dbReference>
<dbReference type="PANTHER" id="PTHR42745:SF1">
    <property type="entry name" value="ARABINOSE 5-PHOSPHATE ISOMERASE KDSD"/>
    <property type="match status" value="1"/>
</dbReference>
<reference evidence="10 11" key="2">
    <citation type="submission" date="2015-10" db="EMBL/GenBank/DDBJ databases">
        <title>Draft Genome Sequence of Prosthecomicrobium hirschii ATCC 27832.</title>
        <authorList>
            <person name="Daniel J."/>
            <person name="Givan S.A."/>
            <person name="Brun Y.V."/>
            <person name="Brown P.J."/>
        </authorList>
    </citation>
    <scope>NUCLEOTIDE SEQUENCE [LARGE SCALE GENOMIC DNA]</scope>
    <source>
        <strain evidence="10 11">16</strain>
    </source>
</reference>
<keyword evidence="2" id="KW-0677">Repeat</keyword>
<dbReference type="GO" id="GO:0005975">
    <property type="term" value="P:carbohydrate metabolic process"/>
    <property type="evidence" value="ECO:0007669"/>
    <property type="project" value="InterPro"/>
</dbReference>
<dbReference type="InterPro" id="IPR035474">
    <property type="entry name" value="SIS_Kpsf"/>
</dbReference>
<dbReference type="Gene3D" id="3.40.50.10490">
    <property type="entry name" value="Glucose-6-phosphate isomerase like protein, domain 1"/>
    <property type="match status" value="1"/>
</dbReference>
<dbReference type="SMART" id="SM00116">
    <property type="entry name" value="CBS"/>
    <property type="match status" value="2"/>
</dbReference>
<dbReference type="InterPro" id="IPR004800">
    <property type="entry name" value="KdsD/KpsF-type"/>
</dbReference>
<feature type="site" description="Catalytically relevant" evidence="6">
    <location>
        <position position="72"/>
    </location>
</feature>
<dbReference type="CDD" id="cd04604">
    <property type="entry name" value="CBS_pair_SIS_assoc"/>
    <property type="match status" value="1"/>
</dbReference>
<dbReference type="PIRSF" id="PIRSF004692">
    <property type="entry name" value="KdsD_KpsF"/>
    <property type="match status" value="1"/>
</dbReference>
<dbReference type="Pfam" id="PF00571">
    <property type="entry name" value="CBS"/>
    <property type="match status" value="2"/>
</dbReference>
<dbReference type="GO" id="GO:1901135">
    <property type="term" value="P:carbohydrate derivative metabolic process"/>
    <property type="evidence" value="ECO:0007669"/>
    <property type="project" value="InterPro"/>
</dbReference>
<dbReference type="AlphaFoldDB" id="A0A0N8GG02"/>
<sequence length="338" mass="35459">MVSKADRGLSGLAGEGNQASDLVSARRTLGIQIESMHMLAAALDGPLGRAIMEAVATIRAARGRVIISGIGKSGHIGRKIAATMASTGTPAYFVHPSEASHGDLGMVTADDAVIALSWSGESSELASILAYTRRFRVPLIAVTWNAASTLGKAADIVLELPKVQEACPHGLAPTSSTMLQLAIGDVLAIALLESRGFTAQDFKVFHPGGKLGASLKHVRDVMHQGAAVPLAPLGTSMKEAILLMNQRGFGCLGVLSEDGRLAGIVTDGDLRRHIADDLLVRSVDEVMTRRPKTIRPDALLATAIEMLNAASITALLVVDDERPVGIVHMHDLLRIGVA</sequence>
<organism evidence="10 11">
    <name type="scientific">Prosthecodimorpha hirschii</name>
    <dbReference type="NCBI Taxonomy" id="665126"/>
    <lineage>
        <taxon>Bacteria</taxon>
        <taxon>Pseudomonadati</taxon>
        <taxon>Pseudomonadota</taxon>
        <taxon>Alphaproteobacteria</taxon>
        <taxon>Hyphomicrobiales</taxon>
        <taxon>Ancalomicrobiaceae</taxon>
        <taxon>Prosthecodimorpha</taxon>
    </lineage>
</organism>
<feature type="site" description="Catalytically relevant" evidence="6">
    <location>
        <position position="206"/>
    </location>
</feature>
<dbReference type="GO" id="GO:0097367">
    <property type="term" value="F:carbohydrate derivative binding"/>
    <property type="evidence" value="ECO:0007669"/>
    <property type="project" value="InterPro"/>
</dbReference>
<evidence type="ECO:0000256" key="6">
    <source>
        <dbReference type="PIRSR" id="PIRSR004692-3"/>
    </source>
</evidence>
<comment type="similarity">
    <text evidence="1 4">Belongs to the SIS family. GutQ/KpsF subfamily.</text>
</comment>
<dbReference type="Pfam" id="PF01380">
    <property type="entry name" value="SIS"/>
    <property type="match status" value="1"/>
</dbReference>
<dbReference type="SUPFAM" id="SSF53697">
    <property type="entry name" value="SIS domain"/>
    <property type="match status" value="1"/>
</dbReference>
<evidence type="ECO:0000256" key="3">
    <source>
        <dbReference type="ARBA" id="ARBA00023122"/>
    </source>
</evidence>
<feature type="binding site" evidence="5">
    <location>
        <position position="95"/>
    </location>
    <ligand>
        <name>Zn(2+)</name>
        <dbReference type="ChEBI" id="CHEBI:29105"/>
    </ligand>
</feature>
<dbReference type="NCBIfam" id="TIGR00393">
    <property type="entry name" value="kpsF"/>
    <property type="match status" value="1"/>
</dbReference>
<feature type="domain" description="SIS" evidence="9">
    <location>
        <begin position="54"/>
        <end position="197"/>
    </location>
</feature>
<evidence type="ECO:0000313" key="11">
    <source>
        <dbReference type="Proteomes" id="UP000048984"/>
    </source>
</evidence>
<comment type="caution">
    <text evidence="10">The sequence shown here is derived from an EMBL/GenBank/DDBJ whole genome shotgun (WGS) entry which is preliminary data.</text>
</comment>
<protein>
    <submittedName>
        <fullName evidence="10">KpsF/GutQ family protein</fullName>
    </submittedName>
</protein>
<dbReference type="InterPro" id="IPR046348">
    <property type="entry name" value="SIS_dom_sf"/>
</dbReference>
<evidence type="ECO:0000259" key="9">
    <source>
        <dbReference type="PROSITE" id="PS51464"/>
    </source>
</evidence>
<dbReference type="PROSITE" id="PS51464">
    <property type="entry name" value="SIS"/>
    <property type="match status" value="1"/>
</dbReference>
<dbReference type="EMBL" id="LJYW01000001">
    <property type="protein sequence ID" value="KPL55753.1"/>
    <property type="molecule type" value="Genomic_DNA"/>
</dbReference>
<dbReference type="CDD" id="cd05014">
    <property type="entry name" value="SIS_Kpsf"/>
    <property type="match status" value="1"/>
</dbReference>
<dbReference type="InterPro" id="IPR046342">
    <property type="entry name" value="CBS_dom_sf"/>
</dbReference>
<feature type="domain" description="CBS" evidence="8">
    <location>
        <begin position="222"/>
        <end position="280"/>
    </location>
</feature>
<evidence type="ECO:0000256" key="7">
    <source>
        <dbReference type="PROSITE-ProRule" id="PRU00703"/>
    </source>
</evidence>
<dbReference type="Gene3D" id="3.10.580.10">
    <property type="entry name" value="CBS-domain"/>
    <property type="match status" value="1"/>
</dbReference>
<evidence type="ECO:0000313" key="10">
    <source>
        <dbReference type="EMBL" id="KPL55753.1"/>
    </source>
</evidence>
<keyword evidence="3 7" id="KW-0129">CBS domain</keyword>
<evidence type="ECO:0000256" key="4">
    <source>
        <dbReference type="PIRNR" id="PIRNR004692"/>
    </source>
</evidence>
<proteinExistence type="inferred from homology"/>
<dbReference type="GO" id="GO:0046872">
    <property type="term" value="F:metal ion binding"/>
    <property type="evidence" value="ECO:0007669"/>
    <property type="project" value="UniProtKB-KW"/>
</dbReference>
<dbReference type="InterPro" id="IPR001347">
    <property type="entry name" value="SIS_dom"/>
</dbReference>
<keyword evidence="5" id="KW-0479">Metal-binding</keyword>
<accession>A0A0N8GG02</accession>